<dbReference type="Gene3D" id="3.40.50.410">
    <property type="entry name" value="von Willebrand factor, type A domain"/>
    <property type="match status" value="1"/>
</dbReference>
<dbReference type="Proteomes" id="UP001239019">
    <property type="component" value="Unassembled WGS sequence"/>
</dbReference>
<organism evidence="1 2">
    <name type="scientific">Natronospira bacteriovora</name>
    <dbReference type="NCBI Taxonomy" id="3069753"/>
    <lineage>
        <taxon>Bacteria</taxon>
        <taxon>Pseudomonadati</taxon>
        <taxon>Pseudomonadota</taxon>
        <taxon>Gammaproteobacteria</taxon>
        <taxon>Natronospirales</taxon>
        <taxon>Natronospiraceae</taxon>
        <taxon>Natronospira</taxon>
    </lineage>
</organism>
<gene>
    <name evidence="1" type="ORF">RBH19_06915</name>
</gene>
<dbReference type="RefSeq" id="WP_306728095.1">
    <property type="nucleotide sequence ID" value="NZ_JAVDDT010000003.1"/>
</dbReference>
<dbReference type="InterPro" id="IPR036465">
    <property type="entry name" value="vWFA_dom_sf"/>
</dbReference>
<reference evidence="1 2" key="1">
    <citation type="submission" date="2023-08" db="EMBL/GenBank/DDBJ databases">
        <title>Whole-genome sequencing of halo(alkali)philic microorganisms from hypersaline lakes.</title>
        <authorList>
            <person name="Sorokin D.Y."/>
            <person name="Abbas B."/>
            <person name="Merkel A.Y."/>
        </authorList>
    </citation>
    <scope>NUCLEOTIDE SEQUENCE [LARGE SCALE GENOMIC DNA]</scope>
    <source>
        <strain evidence="1 2">AB-CW4</strain>
    </source>
</reference>
<evidence type="ECO:0000313" key="2">
    <source>
        <dbReference type="Proteomes" id="UP001239019"/>
    </source>
</evidence>
<protein>
    <submittedName>
        <fullName evidence="1">VWA domain-containing protein</fullName>
    </submittedName>
</protein>
<keyword evidence="2" id="KW-1185">Reference proteome</keyword>
<accession>A0ABU0W6E5</accession>
<proteinExistence type="predicted"/>
<sequence length="228" mass="25617">MWHINSIQSGRRVFALAVAMTLLAVMVGCGEPRNNSRAVVVLIDIHGDYASEMEQARSLTNFLLATLNSGDSIAIAFIDNSSFTERNYIVRADFDHRPSVTTAQKRQVRKELDAFLERFRVPSAHSDITGGILLASDYLRESDAGHRTLFILSDLQEDLMPGMKRDLPLGLDDVQVVAVNVTRLRGDNYDPAAYQARLLHWQERVESSGGRWRVANDLSRLEQMALMQ</sequence>
<dbReference type="EMBL" id="JAVDDT010000003">
    <property type="protein sequence ID" value="MDQ2069597.1"/>
    <property type="molecule type" value="Genomic_DNA"/>
</dbReference>
<name>A0ABU0W6E5_9GAMM</name>
<comment type="caution">
    <text evidence="1">The sequence shown here is derived from an EMBL/GenBank/DDBJ whole genome shotgun (WGS) entry which is preliminary data.</text>
</comment>
<evidence type="ECO:0000313" key="1">
    <source>
        <dbReference type="EMBL" id="MDQ2069597.1"/>
    </source>
</evidence>